<dbReference type="SUPFAM" id="SSF56091">
    <property type="entry name" value="DNA ligase/mRNA capping enzyme, catalytic domain"/>
    <property type="match status" value="1"/>
</dbReference>
<dbReference type="PANTHER" id="PTHR43883:SF1">
    <property type="entry name" value="GLUCONOKINASE"/>
    <property type="match status" value="1"/>
</dbReference>
<dbReference type="Proteomes" id="UP000282957">
    <property type="component" value="Unassembled WGS sequence"/>
</dbReference>
<dbReference type="Pfam" id="PF09414">
    <property type="entry name" value="RNA_ligase"/>
    <property type="match status" value="1"/>
</dbReference>
<name>A0A437MF05_9PROT</name>
<feature type="region of interest" description="Disordered" evidence="1">
    <location>
        <begin position="1"/>
        <end position="30"/>
    </location>
</feature>
<accession>A0A437MF05</accession>
<feature type="domain" description="RNA ligase" evidence="2">
    <location>
        <begin position="54"/>
        <end position="218"/>
    </location>
</feature>
<sequence length="247" mass="26708">MSAAQQTNPKPLQMKAYGSTPHLPGSRLGPGDWTIHPGQAAICTDKARDKHDVIHITEKLDGSCCCVARIGDDIVPLTRAGYHASTSPFPQHHRFAEWVAARAERFRHAMPADTRLVGEWMLQAHGSRYAITSVEQLFAPFALFQGRKRQPMASFYKVKTLAGLCAAKLLHFGAPLSIEAAFSFACERGGGLGCQDTPEGVVYVVERNGVFDFAAKWVRPDKIDGVLLPEIGGGPLVLNWAGGMGAA</sequence>
<comment type="caution">
    <text evidence="3">The sequence shown here is derived from an EMBL/GenBank/DDBJ whole genome shotgun (WGS) entry which is preliminary data.</text>
</comment>
<dbReference type="InterPro" id="IPR021122">
    <property type="entry name" value="RNA_ligase_dom_REL/Rnl2"/>
</dbReference>
<feature type="compositionally biased region" description="Polar residues" evidence="1">
    <location>
        <begin position="1"/>
        <end position="10"/>
    </location>
</feature>
<keyword evidence="4" id="KW-1185">Reference proteome</keyword>
<dbReference type="InterPro" id="IPR052732">
    <property type="entry name" value="Cell-binding_unc_protein"/>
</dbReference>
<evidence type="ECO:0000259" key="2">
    <source>
        <dbReference type="Pfam" id="PF09414"/>
    </source>
</evidence>
<protein>
    <recommendedName>
        <fullName evidence="2">RNA ligase domain-containing protein</fullName>
    </recommendedName>
</protein>
<gene>
    <name evidence="3" type="ORF">EOD42_13850</name>
</gene>
<organism evidence="3 4">
    <name type="scientific">Rhodovarius crocodyli</name>
    <dbReference type="NCBI Taxonomy" id="1979269"/>
    <lineage>
        <taxon>Bacteria</taxon>
        <taxon>Pseudomonadati</taxon>
        <taxon>Pseudomonadota</taxon>
        <taxon>Alphaproteobacteria</taxon>
        <taxon>Acetobacterales</taxon>
        <taxon>Roseomonadaceae</taxon>
        <taxon>Rhodovarius</taxon>
    </lineage>
</organism>
<evidence type="ECO:0000256" key="1">
    <source>
        <dbReference type="SAM" id="MobiDB-lite"/>
    </source>
</evidence>
<reference evidence="3 4" key="1">
    <citation type="submission" date="2019-01" db="EMBL/GenBank/DDBJ databases">
        <authorList>
            <person name="Chen W.-M."/>
        </authorList>
    </citation>
    <scope>NUCLEOTIDE SEQUENCE [LARGE SCALE GENOMIC DNA]</scope>
    <source>
        <strain evidence="3 4">CCP-6</strain>
    </source>
</reference>
<dbReference type="RefSeq" id="WP_127788129.1">
    <property type="nucleotide sequence ID" value="NZ_SACL01000004.1"/>
</dbReference>
<dbReference type="PANTHER" id="PTHR43883">
    <property type="entry name" value="SLR0207 PROTEIN"/>
    <property type="match status" value="1"/>
</dbReference>
<dbReference type="OrthoDB" id="255834at2"/>
<evidence type="ECO:0000313" key="3">
    <source>
        <dbReference type="EMBL" id="RVT96196.1"/>
    </source>
</evidence>
<evidence type="ECO:0000313" key="4">
    <source>
        <dbReference type="Proteomes" id="UP000282957"/>
    </source>
</evidence>
<proteinExistence type="predicted"/>
<dbReference type="EMBL" id="SACL01000004">
    <property type="protein sequence ID" value="RVT96196.1"/>
    <property type="molecule type" value="Genomic_DNA"/>
</dbReference>
<dbReference type="AlphaFoldDB" id="A0A437MF05"/>